<keyword evidence="3" id="KW-1185">Reference proteome</keyword>
<feature type="region of interest" description="Disordered" evidence="1">
    <location>
        <begin position="84"/>
        <end position="123"/>
    </location>
</feature>
<dbReference type="RefSeq" id="WP_143719002.1">
    <property type="nucleotide sequence ID" value="NZ_VKDB01000001.1"/>
</dbReference>
<evidence type="ECO:0000313" key="3">
    <source>
        <dbReference type="Proteomes" id="UP000316092"/>
    </source>
</evidence>
<dbReference type="OrthoDB" id="52635at2"/>
<evidence type="ECO:0000313" key="2">
    <source>
        <dbReference type="EMBL" id="TSA87796.1"/>
    </source>
</evidence>
<protein>
    <submittedName>
        <fullName evidence="2">Uncharacterized protein</fullName>
    </submittedName>
</protein>
<dbReference type="AlphaFoldDB" id="A0A553V5T0"/>
<dbReference type="EMBL" id="VKDB01000001">
    <property type="protein sequence ID" value="TSA87796.1"/>
    <property type="molecule type" value="Genomic_DNA"/>
</dbReference>
<reference evidence="2 3" key="1">
    <citation type="submission" date="2019-07" db="EMBL/GenBank/DDBJ databases">
        <title>Deinococcus detaillus sp. nov., isolated from humus soil in Antarctica.</title>
        <authorList>
            <person name="Zhang K."/>
        </authorList>
    </citation>
    <scope>NUCLEOTIDE SEQUENCE [LARGE SCALE GENOMIC DNA]</scope>
    <source>
        <strain evidence="2 3">H1</strain>
    </source>
</reference>
<accession>A0A553V5T0</accession>
<name>A0A553V5T0_9DEIO</name>
<feature type="compositionally biased region" description="Low complexity" evidence="1">
    <location>
        <begin position="97"/>
        <end position="121"/>
    </location>
</feature>
<organism evidence="2 3">
    <name type="scientific">Deinococcus detaillensis</name>
    <dbReference type="NCBI Taxonomy" id="2592048"/>
    <lineage>
        <taxon>Bacteria</taxon>
        <taxon>Thermotogati</taxon>
        <taxon>Deinococcota</taxon>
        <taxon>Deinococci</taxon>
        <taxon>Deinococcales</taxon>
        <taxon>Deinococcaceae</taxon>
        <taxon>Deinococcus</taxon>
    </lineage>
</organism>
<proteinExistence type="predicted"/>
<evidence type="ECO:0000256" key="1">
    <source>
        <dbReference type="SAM" id="MobiDB-lite"/>
    </source>
</evidence>
<comment type="caution">
    <text evidence="2">The sequence shown here is derived from an EMBL/GenBank/DDBJ whole genome shotgun (WGS) entry which is preliminary data.</text>
</comment>
<sequence>MPYRQAVAQLGDLISARALERLIESAAQDRSMRPEELSSAQLADILKRDVFRRLQLTVPASLAKRRIEEVLANLKLSAVVSPAPPSAVTRIEPPPQSQQSGAAQVPEPQQSAPQPSAAQAQNQVHVASLEESLKAYSLYFDWPEVKRLRALSAVLHGELGAGKPLPDKLVAEGLDLQETLSRRLAEALVMQESDLAELRAGFGRVEGVGGPKVRRLSGLLQSIEDAQKTGALLPSEVERARNLTLDLRKLVASSVVGLPTGGAAPQASDDVVQQVRELDRAHEVRALSDLSREFAPLLRVEEGLNLEIQAAKERLDGGHLLGEERFVRLRSDLEAAQLAQLAQQQTELSDFETRLSQLDSALRPVEQAQLGAAVARGLLSSGSLATDELRLLSRSLPLLESGDASAEDALENQRELLEIEQAARDLPVIEGLQGDLSQAAQALERGEMADLSALWAVIDQRKGVAAQEREALDLRTRQVLDEYGRYRHLAGDTISHLGRLADTLRSHLKLGKLSADGRAHYMQVLGDAEALLSEARAEFQVARDLTAQFGEEALTGLLDALGLDEEPEQELVTLPPLPQGLWELRGGTVMRGAPDPQAWSLARLSAQLAELPLPIGDAEVRLDTPQGVWLLLPHLGGHRAAQGRDIEEARARMSDFPE</sequence>
<gene>
    <name evidence="2" type="ORF">FNU79_00625</name>
</gene>
<dbReference type="Proteomes" id="UP000316092">
    <property type="component" value="Unassembled WGS sequence"/>
</dbReference>